<keyword evidence="1" id="KW-1133">Transmembrane helix</keyword>
<feature type="transmembrane region" description="Helical" evidence="1">
    <location>
        <begin position="44"/>
        <end position="62"/>
    </location>
</feature>
<keyword evidence="1" id="KW-0472">Membrane</keyword>
<dbReference type="EMBL" id="JAODBU010000007">
    <property type="protein sequence ID" value="MCT7399122.1"/>
    <property type="molecule type" value="Genomic_DNA"/>
</dbReference>
<comment type="caution">
    <text evidence="2">The sequence shown here is derived from an EMBL/GenBank/DDBJ whole genome shotgun (WGS) entry which is preliminary data.</text>
</comment>
<proteinExistence type="predicted"/>
<organism evidence="2 3">
    <name type="scientific">Eubacterium album</name>
    <dbReference type="NCBI Taxonomy" id="2978477"/>
    <lineage>
        <taxon>Bacteria</taxon>
        <taxon>Bacillati</taxon>
        <taxon>Bacillota</taxon>
        <taxon>Clostridia</taxon>
        <taxon>Eubacteriales</taxon>
        <taxon>Eubacteriaceae</taxon>
        <taxon>Eubacterium</taxon>
    </lineage>
</organism>
<name>A0ABT2M3C6_9FIRM</name>
<evidence type="ECO:0000313" key="2">
    <source>
        <dbReference type="EMBL" id="MCT7399122.1"/>
    </source>
</evidence>
<dbReference type="InterPro" id="IPR025699">
    <property type="entry name" value="ABC2_memb-like"/>
</dbReference>
<reference evidence="2" key="1">
    <citation type="submission" date="2022-09" db="EMBL/GenBank/DDBJ databases">
        <title>Eubacterium sp. LFL-14 isolated from human feces.</title>
        <authorList>
            <person name="Liu F."/>
        </authorList>
    </citation>
    <scope>NUCLEOTIDE SEQUENCE</scope>
    <source>
        <strain evidence="2">LFL-14</strain>
    </source>
</reference>
<feature type="transmembrane region" description="Helical" evidence="1">
    <location>
        <begin position="148"/>
        <end position="167"/>
    </location>
</feature>
<accession>A0ABT2M3C6</accession>
<dbReference type="RefSeq" id="WP_260978739.1">
    <property type="nucleotide sequence ID" value="NZ_JAODBU010000007.1"/>
</dbReference>
<feature type="transmembrane region" description="Helical" evidence="1">
    <location>
        <begin position="187"/>
        <end position="209"/>
    </location>
</feature>
<feature type="transmembrane region" description="Helical" evidence="1">
    <location>
        <begin position="116"/>
        <end position="136"/>
    </location>
</feature>
<sequence>MKGLIIKDFQLLFSNKRILYIVFAIALFSAMMGDGITLTYISSFVAVMLQVSALATISYDNYQHGNTFLMTLPLKRKDYVIEKYIFCSIIACVGIMFSLILGLLARMRTNHMKIEIVVGIVIAIVFLIYSFIAIPLELKFGNEVGRTIPFIIGVVIFLIAQILIQVNDSLFDSIMNWLNKLENISDITALMIAIAAFVIALTITIPISIKIINKKEF</sequence>
<dbReference type="Pfam" id="PF13346">
    <property type="entry name" value="ABC2_membrane_5"/>
    <property type="match status" value="1"/>
</dbReference>
<evidence type="ECO:0000313" key="3">
    <source>
        <dbReference type="Proteomes" id="UP001431199"/>
    </source>
</evidence>
<keyword evidence="3" id="KW-1185">Reference proteome</keyword>
<evidence type="ECO:0000256" key="1">
    <source>
        <dbReference type="SAM" id="Phobius"/>
    </source>
</evidence>
<keyword evidence="1" id="KW-0812">Transmembrane</keyword>
<protein>
    <submittedName>
        <fullName evidence="2">ABC-2 transporter permease</fullName>
    </submittedName>
</protein>
<feature type="transmembrane region" description="Helical" evidence="1">
    <location>
        <begin position="83"/>
        <end position="104"/>
    </location>
</feature>
<feature type="transmembrane region" description="Helical" evidence="1">
    <location>
        <begin position="18"/>
        <end position="38"/>
    </location>
</feature>
<dbReference type="Proteomes" id="UP001431199">
    <property type="component" value="Unassembled WGS sequence"/>
</dbReference>
<dbReference type="PANTHER" id="PTHR41309">
    <property type="entry name" value="MEMBRANE PROTEIN-RELATED"/>
    <property type="match status" value="1"/>
</dbReference>
<dbReference type="PANTHER" id="PTHR41309:SF2">
    <property type="entry name" value="MEMBRANE PROTEIN"/>
    <property type="match status" value="1"/>
</dbReference>
<gene>
    <name evidence="2" type="ORF">N5B56_08510</name>
</gene>